<keyword evidence="3" id="KW-0813">Transport</keyword>
<feature type="transmembrane region" description="Helical" evidence="8">
    <location>
        <begin position="138"/>
        <end position="158"/>
    </location>
</feature>
<protein>
    <submittedName>
        <fullName evidence="9">Nicotinamide mononucleotide transporter</fullName>
    </submittedName>
</protein>
<dbReference type="OrthoDB" id="9791248at2"/>
<dbReference type="PANTHER" id="PTHR36122">
    <property type="entry name" value="NICOTINAMIDE RIBOSIDE TRANSPORTER PNUC"/>
    <property type="match status" value="1"/>
</dbReference>
<feature type="transmembrane region" description="Helical" evidence="8">
    <location>
        <begin position="80"/>
        <end position="97"/>
    </location>
</feature>
<organism evidence="9 10">
    <name type="scientific">Pseudoclavibacter caeni</name>
    <dbReference type="NCBI Taxonomy" id="908846"/>
    <lineage>
        <taxon>Bacteria</taxon>
        <taxon>Bacillati</taxon>
        <taxon>Actinomycetota</taxon>
        <taxon>Actinomycetes</taxon>
        <taxon>Micrococcales</taxon>
        <taxon>Microbacteriaceae</taxon>
        <taxon>Pseudoclavibacter</taxon>
    </lineage>
</organism>
<feature type="transmembrane region" description="Helical" evidence="8">
    <location>
        <begin position="215"/>
        <end position="232"/>
    </location>
</feature>
<keyword evidence="10" id="KW-1185">Reference proteome</keyword>
<evidence type="ECO:0000313" key="9">
    <source>
        <dbReference type="EMBL" id="KAB1631979.1"/>
    </source>
</evidence>
<feature type="transmembrane region" description="Helical" evidence="8">
    <location>
        <begin position="189"/>
        <end position="209"/>
    </location>
</feature>
<comment type="similarity">
    <text evidence="2">Belongs to the nicotinamide ribonucleoside (NR) uptake permease (TC 4.B.1) family.</text>
</comment>
<evidence type="ECO:0000256" key="6">
    <source>
        <dbReference type="ARBA" id="ARBA00022989"/>
    </source>
</evidence>
<accession>A0A7C8FUG9</accession>
<dbReference type="GO" id="GO:0005886">
    <property type="term" value="C:plasma membrane"/>
    <property type="evidence" value="ECO:0007669"/>
    <property type="project" value="UniProtKB-SubCell"/>
</dbReference>
<evidence type="ECO:0000256" key="8">
    <source>
        <dbReference type="SAM" id="Phobius"/>
    </source>
</evidence>
<evidence type="ECO:0000256" key="4">
    <source>
        <dbReference type="ARBA" id="ARBA00022475"/>
    </source>
</evidence>
<keyword evidence="4" id="KW-1003">Cell membrane</keyword>
<dbReference type="Pfam" id="PF04973">
    <property type="entry name" value="NMN_transporter"/>
    <property type="match status" value="1"/>
</dbReference>
<evidence type="ECO:0000256" key="5">
    <source>
        <dbReference type="ARBA" id="ARBA00022692"/>
    </source>
</evidence>
<dbReference type="NCBIfam" id="TIGR01528">
    <property type="entry name" value="NMN_trans_PnuC"/>
    <property type="match status" value="1"/>
</dbReference>
<dbReference type="EMBL" id="WBKA01000004">
    <property type="protein sequence ID" value="KAB1631979.1"/>
    <property type="molecule type" value="Genomic_DNA"/>
</dbReference>
<comment type="caution">
    <text evidence="9">The sequence shown here is derived from an EMBL/GenBank/DDBJ whole genome shotgun (WGS) entry which is preliminary data.</text>
</comment>
<dbReference type="Proteomes" id="UP000481339">
    <property type="component" value="Unassembled WGS sequence"/>
</dbReference>
<dbReference type="InterPro" id="IPR006419">
    <property type="entry name" value="NMN_transpt_PnuC"/>
</dbReference>
<reference evidence="9 10" key="1">
    <citation type="submission" date="2019-09" db="EMBL/GenBank/DDBJ databases">
        <title>Phylogeny of genus Pseudoclavibacter and closely related genus.</title>
        <authorList>
            <person name="Li Y."/>
        </authorList>
    </citation>
    <scope>NUCLEOTIDE SEQUENCE [LARGE SCALE GENOMIC DNA]</scope>
    <source>
        <strain evidence="9 10">JCM 16921</strain>
    </source>
</reference>
<sequence>MSLFDAVRWLYDATIPMGDLRPLVVREVVGNVFGLASALGGMRRRVWAWPVGIIGNALLFTVFVGAIATRGDTPTLLGQAGRQLMFIAVSAWGWWSWRRARREQDAAGAATARAASLVGDAERDDGVQPRWATPRQRAGLVIALFVGTAALTPLFRALGSSEPVWADAWTFMGSLLATWGMARRWVEFWLIWVAVDLVGVPLLLGAGYYATATMYIVYGVFTLSGFFVWRRARRAQG</sequence>
<name>A0A7C8FUG9_9MICO</name>
<comment type="subcellular location">
    <subcellularLocation>
        <location evidence="1">Cell membrane</location>
        <topology evidence="1">Multi-pass membrane protein</topology>
    </subcellularLocation>
</comment>
<evidence type="ECO:0000256" key="3">
    <source>
        <dbReference type="ARBA" id="ARBA00022448"/>
    </source>
</evidence>
<feature type="transmembrane region" description="Helical" evidence="8">
    <location>
        <begin position="46"/>
        <end position="68"/>
    </location>
</feature>
<dbReference type="AlphaFoldDB" id="A0A7C8FUG9"/>
<evidence type="ECO:0000256" key="1">
    <source>
        <dbReference type="ARBA" id="ARBA00004651"/>
    </source>
</evidence>
<proteinExistence type="inferred from homology"/>
<dbReference type="RefSeq" id="WP_158036448.1">
    <property type="nucleotide sequence ID" value="NZ_BAAAZV010000020.1"/>
</dbReference>
<dbReference type="GO" id="GO:0034257">
    <property type="term" value="F:nicotinamide riboside transmembrane transporter activity"/>
    <property type="evidence" value="ECO:0007669"/>
    <property type="project" value="InterPro"/>
</dbReference>
<evidence type="ECO:0000256" key="7">
    <source>
        <dbReference type="ARBA" id="ARBA00023136"/>
    </source>
</evidence>
<keyword evidence="5 8" id="KW-0812">Transmembrane</keyword>
<keyword evidence="6 8" id="KW-1133">Transmembrane helix</keyword>
<feature type="transmembrane region" description="Helical" evidence="8">
    <location>
        <begin position="164"/>
        <end position="182"/>
    </location>
</feature>
<dbReference type="PANTHER" id="PTHR36122:SF2">
    <property type="entry name" value="NICOTINAMIDE RIBOSIDE TRANSPORTER PNUC"/>
    <property type="match status" value="1"/>
</dbReference>
<keyword evidence="7 8" id="KW-0472">Membrane</keyword>
<evidence type="ECO:0000256" key="2">
    <source>
        <dbReference type="ARBA" id="ARBA00006669"/>
    </source>
</evidence>
<gene>
    <name evidence="9" type="ORF">F8O02_06595</name>
</gene>
<evidence type="ECO:0000313" key="10">
    <source>
        <dbReference type="Proteomes" id="UP000481339"/>
    </source>
</evidence>